<dbReference type="Pfam" id="PF00063">
    <property type="entry name" value="Myosin_head"/>
    <property type="match status" value="1"/>
</dbReference>
<dbReference type="InterPro" id="IPR027417">
    <property type="entry name" value="P-loop_NTPase"/>
</dbReference>
<evidence type="ECO:0000256" key="5">
    <source>
        <dbReference type="ARBA" id="ARBA00023203"/>
    </source>
</evidence>
<dbReference type="SMART" id="SM00242">
    <property type="entry name" value="MYSc"/>
    <property type="match status" value="1"/>
</dbReference>
<evidence type="ECO:0000256" key="4">
    <source>
        <dbReference type="ARBA" id="ARBA00023175"/>
    </source>
</evidence>
<dbReference type="InterPro" id="IPR000048">
    <property type="entry name" value="IQ_motif_EF-hand-BS"/>
</dbReference>
<dbReference type="PANTHER" id="PTHR13140:SF752">
    <property type="entry name" value="MYOSIN-M HEAVY CHAIN"/>
    <property type="match status" value="1"/>
</dbReference>
<reference evidence="10" key="1">
    <citation type="submission" date="2022-10" db="EMBL/GenBank/DDBJ databases">
        <title>Adaptive evolution leads to modifications in subtelomeric GC content in a zoonotic Cryptosporidium species.</title>
        <authorList>
            <person name="Li J."/>
            <person name="Feng Y."/>
            <person name="Xiao L."/>
        </authorList>
    </citation>
    <scope>NUCLEOTIDE SEQUENCE</scope>
    <source>
        <strain evidence="10">25894</strain>
    </source>
</reference>
<dbReference type="Gene3D" id="6.20.240.20">
    <property type="match status" value="1"/>
</dbReference>
<dbReference type="SUPFAM" id="SSF52540">
    <property type="entry name" value="P-loop containing nucleoside triphosphate hydrolases"/>
    <property type="match status" value="1"/>
</dbReference>
<keyword evidence="3 6" id="KW-0518">Myosin</keyword>
<feature type="region of interest" description="Actin-binding" evidence="6">
    <location>
        <begin position="736"/>
        <end position="758"/>
    </location>
</feature>
<protein>
    <submittedName>
        <fullName evidence="10">Myosin-related protein</fullName>
    </submittedName>
</protein>
<evidence type="ECO:0000256" key="6">
    <source>
        <dbReference type="PROSITE-ProRule" id="PRU00782"/>
    </source>
</evidence>
<name>A0ABQ8P3I7_9CRYT</name>
<evidence type="ECO:0000313" key="10">
    <source>
        <dbReference type="EMBL" id="KAJ1606865.1"/>
    </source>
</evidence>
<dbReference type="PRINTS" id="PR00193">
    <property type="entry name" value="MYOSINHEAVY"/>
</dbReference>
<dbReference type="CDD" id="cd00124">
    <property type="entry name" value="MYSc"/>
    <property type="match status" value="1"/>
</dbReference>
<evidence type="ECO:0000256" key="8">
    <source>
        <dbReference type="SAM" id="MobiDB-lite"/>
    </source>
</evidence>
<dbReference type="Proteomes" id="UP001071777">
    <property type="component" value="Unassembled WGS sequence"/>
</dbReference>
<evidence type="ECO:0000256" key="7">
    <source>
        <dbReference type="SAM" id="Coils"/>
    </source>
</evidence>
<feature type="coiled-coil region" evidence="7">
    <location>
        <begin position="1295"/>
        <end position="1382"/>
    </location>
</feature>
<keyword evidence="4 6" id="KW-0505">Motor protein</keyword>
<feature type="region of interest" description="Disordered" evidence="8">
    <location>
        <begin position="204"/>
        <end position="223"/>
    </location>
</feature>
<feature type="region of interest" description="Disordered" evidence="8">
    <location>
        <begin position="487"/>
        <end position="508"/>
    </location>
</feature>
<dbReference type="SMART" id="SM00015">
    <property type="entry name" value="IQ"/>
    <property type="match status" value="2"/>
</dbReference>
<dbReference type="Gene3D" id="1.20.5.190">
    <property type="match status" value="1"/>
</dbReference>
<dbReference type="Gene3D" id="3.40.850.10">
    <property type="entry name" value="Kinesin motor domain"/>
    <property type="match status" value="1"/>
</dbReference>
<feature type="region of interest" description="Disordered" evidence="8">
    <location>
        <begin position="1233"/>
        <end position="1257"/>
    </location>
</feature>
<evidence type="ECO:0000256" key="3">
    <source>
        <dbReference type="ARBA" id="ARBA00023123"/>
    </source>
</evidence>
<dbReference type="PANTHER" id="PTHR13140">
    <property type="entry name" value="MYOSIN"/>
    <property type="match status" value="1"/>
</dbReference>
<keyword evidence="11" id="KW-1185">Reference proteome</keyword>
<gene>
    <name evidence="10" type="ORF">OJ252_3046</name>
</gene>
<dbReference type="InterPro" id="IPR036961">
    <property type="entry name" value="Kinesin_motor_dom_sf"/>
</dbReference>
<dbReference type="PROSITE" id="PS51456">
    <property type="entry name" value="MYOSIN_MOTOR"/>
    <property type="match status" value="1"/>
</dbReference>
<evidence type="ECO:0000256" key="1">
    <source>
        <dbReference type="ARBA" id="ARBA00022741"/>
    </source>
</evidence>
<feature type="compositionally biased region" description="Low complexity" evidence="8">
    <location>
        <begin position="693"/>
        <end position="714"/>
    </location>
</feature>
<feature type="binding site" evidence="6">
    <location>
        <begin position="178"/>
        <end position="185"/>
    </location>
    <ligand>
        <name>ATP</name>
        <dbReference type="ChEBI" id="CHEBI:30616"/>
    </ligand>
</feature>
<evidence type="ECO:0000313" key="11">
    <source>
        <dbReference type="Proteomes" id="UP001071777"/>
    </source>
</evidence>
<dbReference type="Gene3D" id="1.20.120.720">
    <property type="entry name" value="Myosin VI head, motor domain, U50 subdomain"/>
    <property type="match status" value="1"/>
</dbReference>
<feature type="compositionally biased region" description="Low complexity" evidence="8">
    <location>
        <begin position="213"/>
        <end position="223"/>
    </location>
</feature>
<dbReference type="Gene3D" id="1.10.10.820">
    <property type="match status" value="1"/>
</dbReference>
<feature type="region of interest" description="Disordered" evidence="8">
    <location>
        <begin position="685"/>
        <end position="716"/>
    </location>
</feature>
<comment type="caution">
    <text evidence="10">The sequence shown here is derived from an EMBL/GenBank/DDBJ whole genome shotgun (WGS) entry which is preliminary data.</text>
</comment>
<proteinExistence type="inferred from homology"/>
<feature type="coiled-coil region" evidence="7">
    <location>
        <begin position="1046"/>
        <end position="1080"/>
    </location>
</feature>
<feature type="domain" description="Myosin motor" evidence="9">
    <location>
        <begin position="67"/>
        <end position="874"/>
    </location>
</feature>
<organism evidence="10 11">
    <name type="scientific">Cryptosporidium canis</name>
    <dbReference type="NCBI Taxonomy" id="195482"/>
    <lineage>
        <taxon>Eukaryota</taxon>
        <taxon>Sar</taxon>
        <taxon>Alveolata</taxon>
        <taxon>Apicomplexa</taxon>
        <taxon>Conoidasida</taxon>
        <taxon>Coccidia</taxon>
        <taxon>Eucoccidiorida</taxon>
        <taxon>Eimeriorina</taxon>
        <taxon>Cryptosporidiidae</taxon>
        <taxon>Cryptosporidium</taxon>
    </lineage>
</organism>
<keyword evidence="7" id="KW-0175">Coiled coil</keyword>
<feature type="compositionally biased region" description="Gly residues" evidence="8">
    <location>
        <begin position="487"/>
        <end position="497"/>
    </location>
</feature>
<sequence>MDLHSEESGVLESRGLVWVKHPKLAWAPASILRKEDDGLVARVDDGLEVKITSEHAEKHSVHRSSLSGIPNLLVLGDYCEGALLHNVRTRYYQDNIYTCIGNLILISINPYKVIPDLYGKAQFNLYRNGLEPAHSNRESGSGGADASDALPPHIFKMAQNAYDSLFRDKRSQSIIITGESGAGKTEATKIILCYLANIQKPTSSIDPMGGGRPSSSAKSPSIYSCSPSPVSSLSSNAEDSSIESLVLRSNPILEAFGNAKTIRNDNSSRFGKFIEIYFDATGKLRGASISNYLLEKCRLTNQQEGERNYHIFYCLVAGVARGLLPESLSEELGVRFQEDFAIIRESIEIPGRDDSAEMREVLNCLKCIGLCEAEIFEILRVCAGILHLCNFEFVQESAGDAPGVDKSQMDAFDAASRLLKLDPSELLNVFQWKKLKDPETGRIIRMPVSLEAAFQTRDSMAKAIYSKLFDWLVSRINRSMTNGLINGGSGGGGGAGGTARQDSSSKRTFSGRSIGLLDIYGFEVFDCNSFEQFCINFSNEKLQQQFNHQMFQEEQQVYEGEGIDWTRIDFIDNKVIIDSLEKKPNGIFPLLDSECLMPQGSDSSLLNKILRLSGDASKTHNNSQVIYKPSKMSSSSFAVSHYAGPVIYDTRGFLEKNRDQLHSDVTDLLKSSGSCLIIELFDSKSPGDDSAKRSSISRSGTGIRSNDDGSSNGSLGATNRPKGILITVSGAFRDQLNGLIETLNSTSPSYIRCIKPNSKKAVHEFDSVDVLRQLRCAGMLESIRIRRSGYSVRRKFKDFYNRYKILYPSFDSHDFTGAKNYSLICQKILEKLQSELQAEQGEAERSKWDYSWQIGKTQVFVKDSLQVQLERCVSEACHKYCTCISASWKMHKARKEYMQTKRAAGSIQSAWRCLQIRRSFLAILGSRVAAARVIQRRYRDYLRMKREAKIDGIVRSKEYDTVPIENREILKVPLISNSGLEECERRDSEVREDEGVSVGSIPTNVSRLWEILDSLQASSGKNRADLEQAGDSEKKDEEIANSKIEIGSLKDKIALYEGQISSLESKIKLMESEHKRMTSDLEYKMEISKLSMETETSRISESFESQKLDLNNKILVLEQKTEIEKNRVLYLERLLEQSDKDLAALRKQFSAEIEDRQHEREYCMKETERYRETQVKLQNQLSMLEQSRAAALKSVEDLAKYKSRVQELEKENSGLKQELSEKNERISQLETANSQLKSSKQLRSQKSDQSYSTLMSRSDMSTCEDVVSLSGGGTPNYYTIHQSSQKPSAAASLRLVELENQCSELVEINSQLRENVDILEDDKATLQKRILELFVERRALVDDNKSLNVRIRQKSTQVDALKSTLTELRNTAENSLNEIRSEWESCVQRLEATQYALMESSKELEIVRSERDELLACLDDVQHFTEATMKRRQRSLTSCIAANDTNIVSAESSEIPSYIPYDNNVDSSNNLNTVNAHSPIVNSIRRKHNKTTDN</sequence>
<dbReference type="EMBL" id="JAPCXB010000129">
    <property type="protein sequence ID" value="KAJ1606865.1"/>
    <property type="molecule type" value="Genomic_DNA"/>
</dbReference>
<keyword evidence="5 6" id="KW-0009">Actin-binding</keyword>
<feature type="compositionally biased region" description="Low complexity" evidence="8">
    <location>
        <begin position="1234"/>
        <end position="1250"/>
    </location>
</feature>
<keyword evidence="2 6" id="KW-0067">ATP-binding</keyword>
<evidence type="ECO:0000259" key="9">
    <source>
        <dbReference type="PROSITE" id="PS51456"/>
    </source>
</evidence>
<keyword evidence="1 6" id="KW-0547">Nucleotide-binding</keyword>
<dbReference type="InterPro" id="IPR001609">
    <property type="entry name" value="Myosin_head_motor_dom-like"/>
</dbReference>
<comment type="similarity">
    <text evidence="6">Belongs to the TRAFAC class myosin-kinesin ATPase superfamily. Myosin family.</text>
</comment>
<dbReference type="Gene3D" id="1.20.58.530">
    <property type="match status" value="1"/>
</dbReference>
<accession>A0ABQ8P3I7</accession>
<evidence type="ECO:0000256" key="2">
    <source>
        <dbReference type="ARBA" id="ARBA00022840"/>
    </source>
</evidence>